<gene>
    <name evidence="2" type="ORF">Tci_910773</name>
</gene>
<name>A0A699W3J4_TANCI</name>
<feature type="region of interest" description="Disordered" evidence="1">
    <location>
        <begin position="1"/>
        <end position="41"/>
    </location>
</feature>
<sequence length="93" mass="10467">MHQQSYQHTQFQPQVSSFQSSQYGSPYQSSQYGSHTQSSTPLSIIYPSNDFQSSVHHNVYNPLSSIPQVEYAPSVHQQSDFSQPDSGLIVLVF</sequence>
<dbReference type="AlphaFoldDB" id="A0A699W3J4"/>
<proteinExistence type="predicted"/>
<comment type="caution">
    <text evidence="2">The sequence shown here is derived from an EMBL/GenBank/DDBJ whole genome shotgun (WGS) entry which is preliminary data.</text>
</comment>
<protein>
    <submittedName>
        <fullName evidence="2">Uncharacterized protein</fullName>
    </submittedName>
</protein>
<organism evidence="2">
    <name type="scientific">Tanacetum cinerariifolium</name>
    <name type="common">Dalmatian daisy</name>
    <name type="synonym">Chrysanthemum cinerariifolium</name>
    <dbReference type="NCBI Taxonomy" id="118510"/>
    <lineage>
        <taxon>Eukaryota</taxon>
        <taxon>Viridiplantae</taxon>
        <taxon>Streptophyta</taxon>
        <taxon>Embryophyta</taxon>
        <taxon>Tracheophyta</taxon>
        <taxon>Spermatophyta</taxon>
        <taxon>Magnoliopsida</taxon>
        <taxon>eudicotyledons</taxon>
        <taxon>Gunneridae</taxon>
        <taxon>Pentapetalae</taxon>
        <taxon>asterids</taxon>
        <taxon>campanulids</taxon>
        <taxon>Asterales</taxon>
        <taxon>Asteraceae</taxon>
        <taxon>Asteroideae</taxon>
        <taxon>Anthemideae</taxon>
        <taxon>Anthemidinae</taxon>
        <taxon>Tanacetum</taxon>
    </lineage>
</organism>
<evidence type="ECO:0000313" key="2">
    <source>
        <dbReference type="EMBL" id="GFD38804.1"/>
    </source>
</evidence>
<dbReference type="EMBL" id="BKCJ011506247">
    <property type="protein sequence ID" value="GFD38804.1"/>
    <property type="molecule type" value="Genomic_DNA"/>
</dbReference>
<evidence type="ECO:0000256" key="1">
    <source>
        <dbReference type="SAM" id="MobiDB-lite"/>
    </source>
</evidence>
<reference evidence="2" key="1">
    <citation type="journal article" date="2019" name="Sci. Rep.">
        <title>Draft genome of Tanacetum cinerariifolium, the natural source of mosquito coil.</title>
        <authorList>
            <person name="Yamashiro T."/>
            <person name="Shiraishi A."/>
            <person name="Satake H."/>
            <person name="Nakayama K."/>
        </authorList>
    </citation>
    <scope>NUCLEOTIDE SEQUENCE</scope>
</reference>
<accession>A0A699W3J4</accession>
<feature type="compositionally biased region" description="Low complexity" evidence="1">
    <location>
        <begin position="10"/>
        <end position="34"/>
    </location>
</feature>